<dbReference type="Proteomes" id="UP001204524">
    <property type="component" value="Unassembled WGS sequence"/>
</dbReference>
<protein>
    <submittedName>
        <fullName evidence="1">Uncharacterized protein</fullName>
    </submittedName>
</protein>
<comment type="caution">
    <text evidence="1">The sequence shown here is derived from an EMBL/GenBank/DDBJ whole genome shotgun (WGS) entry which is preliminary data.</text>
</comment>
<sequence>MADIIVDVPAEFSGKIHIVLHDGAGTTTPDPGGGPESLGTMVARFAAYEAGPHQEVADHMKALGFEGLLPQARKGSASKTPYIRWVYKGSARTVRLYQNSKGLVSDSKKQLDFATGAPGASPVAPVHEVRFYYDAAGKNAVLEAAKAATQYANTP</sequence>
<dbReference type="RefSeq" id="WP_254179799.1">
    <property type="nucleotide sequence ID" value="NZ_JANARS010000001.1"/>
</dbReference>
<reference evidence="1 2" key="1">
    <citation type="submission" date="2022-06" db="EMBL/GenBank/DDBJ databases">
        <authorList>
            <person name="So Y."/>
        </authorList>
    </citation>
    <scope>NUCLEOTIDE SEQUENCE [LARGE SCALE GENOMIC DNA]</scope>
    <source>
        <strain evidence="1 2">STR3</strain>
    </source>
</reference>
<dbReference type="EMBL" id="JANARS010000001">
    <property type="protein sequence ID" value="MCP3420570.1"/>
    <property type="molecule type" value="Genomic_DNA"/>
</dbReference>
<evidence type="ECO:0000313" key="2">
    <source>
        <dbReference type="Proteomes" id="UP001204524"/>
    </source>
</evidence>
<organism evidence="1 2">
    <name type="scientific">Nocardioides pinisoli</name>
    <dbReference type="NCBI Taxonomy" id="2950279"/>
    <lineage>
        <taxon>Bacteria</taxon>
        <taxon>Bacillati</taxon>
        <taxon>Actinomycetota</taxon>
        <taxon>Actinomycetes</taxon>
        <taxon>Propionibacteriales</taxon>
        <taxon>Nocardioidaceae</taxon>
        <taxon>Nocardioides</taxon>
    </lineage>
</organism>
<name>A0ABT1KS52_9ACTN</name>
<gene>
    <name evidence="1" type="ORF">NCI01_02050</name>
</gene>
<evidence type="ECO:0000313" key="1">
    <source>
        <dbReference type="EMBL" id="MCP3420570.1"/>
    </source>
</evidence>
<keyword evidence="2" id="KW-1185">Reference proteome</keyword>
<accession>A0ABT1KS52</accession>
<proteinExistence type="predicted"/>